<dbReference type="EMBL" id="JAGINU010000001">
    <property type="protein sequence ID" value="MBP2370297.1"/>
    <property type="molecule type" value="Genomic_DNA"/>
</dbReference>
<dbReference type="Proteomes" id="UP001519295">
    <property type="component" value="Unassembled WGS sequence"/>
</dbReference>
<gene>
    <name evidence="1" type="ORF">JOF36_005993</name>
</gene>
<dbReference type="RefSeq" id="WP_210033424.1">
    <property type="nucleotide sequence ID" value="NZ_JAGINU010000001.1"/>
</dbReference>
<name>A0ABS4W260_9PSEU</name>
<organism evidence="1 2">
    <name type="scientific">Pseudonocardia parietis</name>
    <dbReference type="NCBI Taxonomy" id="570936"/>
    <lineage>
        <taxon>Bacteria</taxon>
        <taxon>Bacillati</taxon>
        <taxon>Actinomycetota</taxon>
        <taxon>Actinomycetes</taxon>
        <taxon>Pseudonocardiales</taxon>
        <taxon>Pseudonocardiaceae</taxon>
        <taxon>Pseudonocardia</taxon>
    </lineage>
</organism>
<sequence>MAEDLVGLARDDDPEQMRVLSRRRPISVGEFLTGRGLAAYELPDLLEIVPEFPVTALGKISKKLLVERLVTGAVVR</sequence>
<protein>
    <submittedName>
        <fullName evidence="1">Non-ribosomal peptide synthetase component E (Peptide arylation enzyme)</fullName>
    </submittedName>
</protein>
<dbReference type="Gene3D" id="3.30.300.30">
    <property type="match status" value="1"/>
</dbReference>
<proteinExistence type="predicted"/>
<dbReference type="InterPro" id="IPR045851">
    <property type="entry name" value="AMP-bd_C_sf"/>
</dbReference>
<evidence type="ECO:0000313" key="1">
    <source>
        <dbReference type="EMBL" id="MBP2370297.1"/>
    </source>
</evidence>
<reference evidence="1 2" key="1">
    <citation type="submission" date="2021-03" db="EMBL/GenBank/DDBJ databases">
        <title>Sequencing the genomes of 1000 actinobacteria strains.</title>
        <authorList>
            <person name="Klenk H.-P."/>
        </authorList>
    </citation>
    <scope>NUCLEOTIDE SEQUENCE [LARGE SCALE GENOMIC DNA]</scope>
    <source>
        <strain evidence="1 2">DSM 45256</strain>
    </source>
</reference>
<evidence type="ECO:0000313" key="2">
    <source>
        <dbReference type="Proteomes" id="UP001519295"/>
    </source>
</evidence>
<dbReference type="SUPFAM" id="SSF56801">
    <property type="entry name" value="Acetyl-CoA synthetase-like"/>
    <property type="match status" value="1"/>
</dbReference>
<comment type="caution">
    <text evidence="1">The sequence shown here is derived from an EMBL/GenBank/DDBJ whole genome shotgun (WGS) entry which is preliminary data.</text>
</comment>
<accession>A0ABS4W260</accession>
<keyword evidence="2" id="KW-1185">Reference proteome</keyword>